<dbReference type="SUPFAM" id="SSF56496">
    <property type="entry name" value="Fibrinogen C-terminal domain-like"/>
    <property type="match status" value="1"/>
</dbReference>
<keyword evidence="1" id="KW-0732">Signal</keyword>
<dbReference type="AlphaFoldDB" id="A0A7S0WCA3"/>
<accession>A0A7S0WCA3</accession>
<evidence type="ECO:0000256" key="1">
    <source>
        <dbReference type="SAM" id="SignalP"/>
    </source>
</evidence>
<organism evidence="3">
    <name type="scientific">Hemiselmis tepida</name>
    <dbReference type="NCBI Taxonomy" id="464990"/>
    <lineage>
        <taxon>Eukaryota</taxon>
        <taxon>Cryptophyceae</taxon>
        <taxon>Cryptomonadales</taxon>
        <taxon>Hemiselmidaceae</taxon>
        <taxon>Hemiselmis</taxon>
    </lineage>
</organism>
<gene>
    <name evidence="3" type="ORF">HTEP1355_LOCUS17160</name>
</gene>
<protein>
    <recommendedName>
        <fullName evidence="2">Fibrinogen C-terminal domain-containing protein</fullName>
    </recommendedName>
</protein>
<dbReference type="EMBL" id="HBFN01029682">
    <property type="protein sequence ID" value="CAD8803482.1"/>
    <property type="molecule type" value="Transcribed_RNA"/>
</dbReference>
<sequence length="424" mass="46684">MRLISAALLAALLSVGEGTRSGGAPVGTESFRGVNLNKLYQKTGLTKESAGRSCGELLSMGMTDSGVYWIKPPGVDKAFQTYCDQKSFGGGWQMCYTSKYANVALTDETKLVYNSSKPYKVDGYASNCKYSPFNQLIYIYHAEAKCANRHLKKCKTFDGTSDEDEKAYFTYETTSGEADIHFTVAGNSGQNLVSPSVRLQYSELSVLRDRYNVAVTDETAWARDSVGREQFAGSLASKDEILGLWETEADKYDLQSRATDFWRGRGVAYKVAADGTVSTTNNWKYELVVCDEGSGAPFGLFMSGIEGDNKGCFKSCNHWCGDHTTDHYRAAWGPMMCNGTANEPAWCVGLGTGQQRTELGEGNDSGHWSTGVSFKENGHKDVTFKLVSVGMRYRVQIPRDRNSGEANPTDYQGAEVKTFPWNYT</sequence>
<dbReference type="InterPro" id="IPR014716">
    <property type="entry name" value="Fibrinogen_a/b/g_C_1"/>
</dbReference>
<feature type="signal peptide" evidence="1">
    <location>
        <begin position="1"/>
        <end position="18"/>
    </location>
</feature>
<dbReference type="Pfam" id="PF00147">
    <property type="entry name" value="Fibrinogen_C"/>
    <property type="match status" value="1"/>
</dbReference>
<feature type="domain" description="Fibrinogen C-terminal" evidence="2">
    <location>
        <begin position="45"/>
        <end position="92"/>
    </location>
</feature>
<dbReference type="InterPro" id="IPR002181">
    <property type="entry name" value="Fibrinogen_a/b/g_C_dom"/>
</dbReference>
<dbReference type="Gene3D" id="3.90.215.10">
    <property type="entry name" value="Gamma Fibrinogen, chain A, domain 1"/>
    <property type="match status" value="1"/>
</dbReference>
<feature type="chain" id="PRO_5031409579" description="Fibrinogen C-terminal domain-containing protein" evidence="1">
    <location>
        <begin position="19"/>
        <end position="424"/>
    </location>
</feature>
<dbReference type="PROSITE" id="PS51406">
    <property type="entry name" value="FIBRINOGEN_C_2"/>
    <property type="match status" value="1"/>
</dbReference>
<dbReference type="InterPro" id="IPR036056">
    <property type="entry name" value="Fibrinogen-like_C"/>
</dbReference>
<name>A0A7S0WCA3_9CRYP</name>
<dbReference type="NCBIfam" id="NF040941">
    <property type="entry name" value="GGGWT_bact"/>
    <property type="match status" value="1"/>
</dbReference>
<evidence type="ECO:0000259" key="2">
    <source>
        <dbReference type="PROSITE" id="PS51406"/>
    </source>
</evidence>
<reference evidence="3" key="1">
    <citation type="submission" date="2021-01" db="EMBL/GenBank/DDBJ databases">
        <authorList>
            <person name="Corre E."/>
            <person name="Pelletier E."/>
            <person name="Niang G."/>
            <person name="Scheremetjew M."/>
            <person name="Finn R."/>
            <person name="Kale V."/>
            <person name="Holt S."/>
            <person name="Cochrane G."/>
            <person name="Meng A."/>
            <person name="Brown T."/>
            <person name="Cohen L."/>
        </authorList>
    </citation>
    <scope>NUCLEOTIDE SEQUENCE</scope>
    <source>
        <strain evidence="3">CCMP443</strain>
    </source>
</reference>
<evidence type="ECO:0000313" key="3">
    <source>
        <dbReference type="EMBL" id="CAD8803482.1"/>
    </source>
</evidence>
<proteinExistence type="predicted"/>